<sequence length="12" mass="1628">MQDHNTKQQWRR</sequence>
<dbReference type="EMBL" id="GBXM01055092">
    <property type="protein sequence ID" value="JAH53485.1"/>
    <property type="molecule type" value="Transcribed_RNA"/>
</dbReference>
<protein>
    <submittedName>
        <fullName evidence="1">Uncharacterized protein</fullName>
    </submittedName>
</protein>
<name>A0A0E9TKT8_ANGAN</name>
<reference evidence="1" key="2">
    <citation type="journal article" date="2015" name="Fish Shellfish Immunol.">
        <title>Early steps in the European eel (Anguilla anguilla)-Vibrio vulnificus interaction in the gills: Role of the RtxA13 toxin.</title>
        <authorList>
            <person name="Callol A."/>
            <person name="Pajuelo D."/>
            <person name="Ebbesson L."/>
            <person name="Teles M."/>
            <person name="MacKenzie S."/>
            <person name="Amaro C."/>
        </authorList>
    </citation>
    <scope>NUCLEOTIDE SEQUENCE</scope>
</reference>
<reference evidence="1" key="1">
    <citation type="submission" date="2014-11" db="EMBL/GenBank/DDBJ databases">
        <authorList>
            <person name="Amaro Gonzalez C."/>
        </authorList>
    </citation>
    <scope>NUCLEOTIDE SEQUENCE</scope>
</reference>
<accession>A0A0E9TKT8</accession>
<evidence type="ECO:0000313" key="1">
    <source>
        <dbReference type="EMBL" id="JAH53485.1"/>
    </source>
</evidence>
<organism evidence="1">
    <name type="scientific">Anguilla anguilla</name>
    <name type="common">European freshwater eel</name>
    <name type="synonym">Muraena anguilla</name>
    <dbReference type="NCBI Taxonomy" id="7936"/>
    <lineage>
        <taxon>Eukaryota</taxon>
        <taxon>Metazoa</taxon>
        <taxon>Chordata</taxon>
        <taxon>Craniata</taxon>
        <taxon>Vertebrata</taxon>
        <taxon>Euteleostomi</taxon>
        <taxon>Actinopterygii</taxon>
        <taxon>Neopterygii</taxon>
        <taxon>Teleostei</taxon>
        <taxon>Anguilliformes</taxon>
        <taxon>Anguillidae</taxon>
        <taxon>Anguilla</taxon>
    </lineage>
</organism>
<proteinExistence type="predicted"/>